<dbReference type="HOGENOM" id="CLU_2678702_0_0_2"/>
<gene>
    <name evidence="1" type="ordered locus">Tagg_0478</name>
</gene>
<accession>D5U0V3</accession>
<protein>
    <recommendedName>
        <fullName evidence="3">Sulfurtransferase TusA family protein</fullName>
    </recommendedName>
</protein>
<organism evidence="1 2">
    <name type="scientific">Thermosphaera aggregans (strain DSM 11486 / M11TL)</name>
    <dbReference type="NCBI Taxonomy" id="633148"/>
    <lineage>
        <taxon>Archaea</taxon>
        <taxon>Thermoproteota</taxon>
        <taxon>Thermoprotei</taxon>
        <taxon>Desulfurococcales</taxon>
        <taxon>Desulfurococcaceae</taxon>
        <taxon>Thermosphaera</taxon>
    </lineage>
</organism>
<dbReference type="KEGG" id="tag:Tagg_0478"/>
<reference key="3">
    <citation type="submission" date="2010-02" db="EMBL/GenBank/DDBJ databases">
        <title>Complete genome sequence of Thermosphaera aggregans type strain (M11TL).</title>
        <authorList>
            <consortium name="US DOE Joint Genome Institute (JGI-PGF)"/>
            <person name="Spring S."/>
            <person name="Lapidus A."/>
            <person name="Munk C."/>
            <person name="Schroeder M."/>
            <person name="Glavina Del Rio T."/>
            <person name="Tice H."/>
            <person name="Copeland A."/>
            <person name="Cheng J.-F."/>
            <person name="Lucas S."/>
            <person name="Chen F."/>
            <person name="Nolan M."/>
            <person name="Bruce D."/>
            <person name="Goodwin L."/>
            <person name="Pitluck S."/>
            <person name="Ivanova N."/>
            <person name="Mavromatis K."/>
            <person name="Ovchinnikova G."/>
            <person name="Pati A."/>
            <person name="Chen A."/>
            <person name="Palaniappan K."/>
            <person name="Land M."/>
            <person name="Hauser L."/>
            <person name="Chang Y.-J."/>
            <person name="Jeffries C.C."/>
            <person name="Brettin T."/>
            <person name="Detter J.C."/>
            <person name="Tapia R."/>
            <person name="Han C."/>
            <person name="Chain P."/>
            <person name="Heimerl T."/>
            <person name="Weik F."/>
            <person name="Goker M."/>
            <person name="Rachel R."/>
            <person name="Bristow J."/>
            <person name="Eisen J.A."/>
            <person name="Markowitz V."/>
            <person name="Hugenholtz P."/>
            <person name="Kyrpides N.C."/>
            <person name="Klenk H.-P."/>
        </authorList>
    </citation>
    <scope>NUCLEOTIDE SEQUENCE</scope>
    <source>
        <strain>DSM 11486</strain>
    </source>
</reference>
<proteinExistence type="predicted"/>
<dbReference type="EMBL" id="CP001939">
    <property type="protein sequence ID" value="ADG90753.1"/>
    <property type="molecule type" value="Genomic_DNA"/>
</dbReference>
<dbReference type="Proteomes" id="UP000002376">
    <property type="component" value="Chromosome"/>
</dbReference>
<dbReference type="STRING" id="633148.Tagg_0478"/>
<name>D5U0V3_THEAM</name>
<evidence type="ECO:0008006" key="3">
    <source>
        <dbReference type="Google" id="ProtNLM"/>
    </source>
</evidence>
<keyword evidence="2" id="KW-1185">Reference proteome</keyword>
<sequence length="84" mass="9793">MRYLRYVNLGVKMEVDLTKSASCSDNPVTRILNLLNEGIKEFIVIVRKDTVPFDFARLVAMKKGYEVEKLEEAEIIVKLRFKKK</sequence>
<evidence type="ECO:0000313" key="1">
    <source>
        <dbReference type="EMBL" id="ADG90753.1"/>
    </source>
</evidence>
<evidence type="ECO:0000313" key="2">
    <source>
        <dbReference type="Proteomes" id="UP000002376"/>
    </source>
</evidence>
<reference evidence="2" key="2">
    <citation type="journal article" date="2010" name="Stand. Genomic Sci.">
        <title>Complete genome sequence of Thermosphaera aggregans type strain (M11TLT).</title>
        <authorList>
            <person name="Spring S."/>
            <person name="Rachel R."/>
            <person name="Lapidus A."/>
            <person name="Davenport K."/>
            <person name="Tice H."/>
            <person name="Copeland A."/>
            <person name="Cheng J.-F."/>
            <person name="Lucas S."/>
            <person name="Chen F."/>
            <person name="Nolan M."/>
            <person name="Bruce D."/>
            <person name="Goodwin L."/>
            <person name="Pitluck S."/>
            <person name="Ivanova N."/>
            <person name="Mavromatis K."/>
            <person name="Ovchinnikova G."/>
            <person name="Pati A."/>
            <person name="Chen A."/>
            <person name="Palaniappan K."/>
            <person name="Land M."/>
            <person name="Hauser L."/>
            <person name="Chang Y.-J."/>
            <person name="Jeffries C.C."/>
            <person name="Brettin T."/>
            <person name="Detter J.C."/>
            <person name="Tapia R."/>
            <person name="Han C."/>
            <person name="Heimerl T."/>
            <person name="Weikl F."/>
            <person name="Brambilla E."/>
            <person name="Goker M."/>
            <person name="Bristow J."/>
            <person name="Eisen J.A."/>
            <person name="Markowitz V."/>
            <person name="Hugenholtz P."/>
            <person name="Kyrpides N.C."/>
            <person name="Klenk H.-P."/>
        </authorList>
    </citation>
    <scope>NUCLEOTIDE SEQUENCE [LARGE SCALE GENOMIC DNA]</scope>
    <source>
        <strain evidence="2">DSM 11486 / M11TL</strain>
    </source>
</reference>
<reference evidence="1 2" key="1">
    <citation type="journal article" date="2010" name="Stand. Genomic Sci.">
        <title>Complete genome sequence of Thermosphaera aggregans type strain (M11TL).</title>
        <authorList>
            <person name="Spring S."/>
            <person name="Rachel R."/>
            <person name="Lapidus A."/>
            <person name="Davenport K."/>
            <person name="Tice H."/>
            <person name="Copeland A."/>
            <person name="Cheng J.F."/>
            <person name="Lucas S."/>
            <person name="Chen F."/>
            <person name="Nolan M."/>
            <person name="Bruce D."/>
            <person name="Goodwin L."/>
            <person name="Pitluck S."/>
            <person name="Ivanova N."/>
            <person name="Mavromatis K."/>
            <person name="Ovchinnikova G."/>
            <person name="Pati A."/>
            <person name="Chen A."/>
            <person name="Palaniappan K."/>
            <person name="Land M."/>
            <person name="Hauser L."/>
            <person name="Chang Y.J."/>
            <person name="Jeffries C.C."/>
            <person name="Brettin T."/>
            <person name="Detter J.C."/>
            <person name="Tapia R."/>
            <person name="Han C."/>
            <person name="Heimerl T."/>
            <person name="Weikl F."/>
            <person name="Brambilla E."/>
            <person name="Goker M."/>
            <person name="Bristow J."/>
            <person name="Eisen J.A."/>
            <person name="Markowitz V."/>
            <person name="Hugenholtz P."/>
            <person name="Kyrpides N.C."/>
            <person name="Klenk H.P."/>
        </authorList>
    </citation>
    <scope>NUCLEOTIDE SEQUENCE [LARGE SCALE GENOMIC DNA]</scope>
    <source>
        <strain evidence="2">DSM 11486 / M11TL</strain>
    </source>
</reference>
<dbReference type="eggNOG" id="arCOG10272">
    <property type="taxonomic scope" value="Archaea"/>
</dbReference>
<dbReference type="AlphaFoldDB" id="D5U0V3"/>